<evidence type="ECO:0000313" key="3">
    <source>
        <dbReference type="Proteomes" id="UP001156856"/>
    </source>
</evidence>
<accession>A0ABQ6DU23</accession>
<dbReference type="EMBL" id="BSPK01000116">
    <property type="protein sequence ID" value="GLS67657.1"/>
    <property type="molecule type" value="Genomic_DNA"/>
</dbReference>
<gene>
    <name evidence="2" type="ORF">GCM10007888_60420</name>
</gene>
<organism evidence="2 3">
    <name type="scientific">Methylobacterium oxalidis</name>
    <dbReference type="NCBI Taxonomy" id="944322"/>
    <lineage>
        <taxon>Bacteria</taxon>
        <taxon>Pseudomonadati</taxon>
        <taxon>Pseudomonadota</taxon>
        <taxon>Alphaproteobacteria</taxon>
        <taxon>Hyphomicrobiales</taxon>
        <taxon>Methylobacteriaceae</taxon>
        <taxon>Methylobacterium</taxon>
    </lineage>
</organism>
<reference evidence="3" key="1">
    <citation type="journal article" date="2019" name="Int. J. Syst. Evol. Microbiol.">
        <title>The Global Catalogue of Microorganisms (GCM) 10K type strain sequencing project: providing services to taxonomists for standard genome sequencing and annotation.</title>
        <authorList>
            <consortium name="The Broad Institute Genomics Platform"/>
            <consortium name="The Broad Institute Genome Sequencing Center for Infectious Disease"/>
            <person name="Wu L."/>
            <person name="Ma J."/>
        </authorList>
    </citation>
    <scope>NUCLEOTIDE SEQUENCE [LARGE SCALE GENOMIC DNA]</scope>
    <source>
        <strain evidence="3">NBRC 107715</strain>
    </source>
</reference>
<sequence length="60" mass="6453">MSWICCELRRVAPLPIMPAMRDIIPAGLEFIPENGGGPASGSENGPSSQHPKPARARKEK</sequence>
<evidence type="ECO:0000313" key="2">
    <source>
        <dbReference type="EMBL" id="GLS67657.1"/>
    </source>
</evidence>
<name>A0ABQ6DU23_9HYPH</name>
<proteinExistence type="predicted"/>
<feature type="compositionally biased region" description="Polar residues" evidence="1">
    <location>
        <begin position="41"/>
        <end position="50"/>
    </location>
</feature>
<evidence type="ECO:0000256" key="1">
    <source>
        <dbReference type="SAM" id="MobiDB-lite"/>
    </source>
</evidence>
<comment type="caution">
    <text evidence="2">The sequence shown here is derived from an EMBL/GenBank/DDBJ whole genome shotgun (WGS) entry which is preliminary data.</text>
</comment>
<protein>
    <submittedName>
        <fullName evidence="2">Uncharacterized protein</fullName>
    </submittedName>
</protein>
<keyword evidence="3" id="KW-1185">Reference proteome</keyword>
<dbReference type="Proteomes" id="UP001156856">
    <property type="component" value="Unassembled WGS sequence"/>
</dbReference>
<feature type="region of interest" description="Disordered" evidence="1">
    <location>
        <begin position="28"/>
        <end position="60"/>
    </location>
</feature>